<dbReference type="EMBL" id="BAABFT010000008">
    <property type="protein sequence ID" value="GAA4327600.1"/>
    <property type="molecule type" value="Genomic_DNA"/>
</dbReference>
<sequence length="83" mass="9295">MELEIKEPIPTEFLPDGWREAVAEALNVSVSTVSKVANCTRRNDVVYDHLLDLAAKNKLDMEAKAQERAKKLEQLTASQPTNN</sequence>
<dbReference type="Proteomes" id="UP001500582">
    <property type="component" value="Unassembled WGS sequence"/>
</dbReference>
<gene>
    <name evidence="1" type="ORF">GCM10023149_31100</name>
</gene>
<keyword evidence="2" id="KW-1185">Reference proteome</keyword>
<evidence type="ECO:0000313" key="1">
    <source>
        <dbReference type="EMBL" id="GAA4327600.1"/>
    </source>
</evidence>
<proteinExistence type="predicted"/>
<name>A0ABP8GP61_9SPHI</name>
<accession>A0ABP8GP61</accession>
<reference evidence="2" key="1">
    <citation type="journal article" date="2019" name="Int. J. Syst. Evol. Microbiol.">
        <title>The Global Catalogue of Microorganisms (GCM) 10K type strain sequencing project: providing services to taxonomists for standard genome sequencing and annotation.</title>
        <authorList>
            <consortium name="The Broad Institute Genomics Platform"/>
            <consortium name="The Broad Institute Genome Sequencing Center for Infectious Disease"/>
            <person name="Wu L."/>
            <person name="Ma J."/>
        </authorList>
    </citation>
    <scope>NUCLEOTIDE SEQUENCE [LARGE SCALE GENOMIC DNA]</scope>
    <source>
        <strain evidence="2">JCM 17705</strain>
    </source>
</reference>
<evidence type="ECO:0000313" key="2">
    <source>
        <dbReference type="Proteomes" id="UP001500582"/>
    </source>
</evidence>
<protein>
    <recommendedName>
        <fullName evidence="3">Transcriptional regulator</fullName>
    </recommendedName>
</protein>
<comment type="caution">
    <text evidence="1">The sequence shown here is derived from an EMBL/GenBank/DDBJ whole genome shotgun (WGS) entry which is preliminary data.</text>
</comment>
<evidence type="ECO:0008006" key="3">
    <source>
        <dbReference type="Google" id="ProtNLM"/>
    </source>
</evidence>
<dbReference type="RefSeq" id="WP_345212047.1">
    <property type="nucleotide sequence ID" value="NZ_BAABFT010000008.1"/>
</dbReference>
<organism evidence="1 2">
    <name type="scientific">Mucilaginibacter gynuensis</name>
    <dbReference type="NCBI Taxonomy" id="1302236"/>
    <lineage>
        <taxon>Bacteria</taxon>
        <taxon>Pseudomonadati</taxon>
        <taxon>Bacteroidota</taxon>
        <taxon>Sphingobacteriia</taxon>
        <taxon>Sphingobacteriales</taxon>
        <taxon>Sphingobacteriaceae</taxon>
        <taxon>Mucilaginibacter</taxon>
    </lineage>
</organism>